<evidence type="ECO:0000259" key="8">
    <source>
        <dbReference type="PROSITE" id="PS50109"/>
    </source>
</evidence>
<dbReference type="SMART" id="SM00387">
    <property type="entry name" value="HATPase_c"/>
    <property type="match status" value="1"/>
</dbReference>
<evidence type="ECO:0000256" key="2">
    <source>
        <dbReference type="ARBA" id="ARBA00004236"/>
    </source>
</evidence>
<dbReference type="HOGENOM" id="CLU_000445_89_3_11"/>
<dbReference type="EC" id="2.7.13.3" evidence="3"/>
<dbReference type="PANTHER" id="PTHR43711:SF31">
    <property type="entry name" value="HISTIDINE KINASE"/>
    <property type="match status" value="1"/>
</dbReference>
<dbReference type="AlphaFoldDB" id="D1BZA0"/>
<proteinExistence type="predicted"/>
<evidence type="ECO:0000256" key="1">
    <source>
        <dbReference type="ARBA" id="ARBA00000085"/>
    </source>
</evidence>
<keyword evidence="4" id="KW-0597">Phosphoprotein</keyword>
<evidence type="ECO:0000256" key="4">
    <source>
        <dbReference type="ARBA" id="ARBA00022553"/>
    </source>
</evidence>
<dbReference type="eggNOG" id="COG2205">
    <property type="taxonomic scope" value="Bacteria"/>
</dbReference>
<evidence type="ECO:0000256" key="6">
    <source>
        <dbReference type="ARBA" id="ARBA00022777"/>
    </source>
</evidence>
<dbReference type="EMBL" id="CP001821">
    <property type="protein sequence ID" value="ACZ31997.1"/>
    <property type="molecule type" value="Genomic_DNA"/>
</dbReference>
<dbReference type="InterPro" id="IPR050736">
    <property type="entry name" value="Sensor_HK_Regulatory"/>
</dbReference>
<dbReference type="Pfam" id="PF00512">
    <property type="entry name" value="HisKA"/>
    <property type="match status" value="1"/>
</dbReference>
<dbReference type="GO" id="GO:0005886">
    <property type="term" value="C:plasma membrane"/>
    <property type="evidence" value="ECO:0007669"/>
    <property type="project" value="UniProtKB-SubCell"/>
</dbReference>
<reference evidence="10" key="1">
    <citation type="submission" date="2009-11" db="EMBL/GenBank/DDBJ databases">
        <title>The complete chromosome of Xylanimonas cellulosilytica DSM 15894.</title>
        <authorList>
            <consortium name="US DOE Joint Genome Institute (JGI-PGF)"/>
            <person name="Lucas S."/>
            <person name="Copeland A."/>
            <person name="Lapidus A."/>
            <person name="Glavina del Rio T."/>
            <person name="Dalin E."/>
            <person name="Tice H."/>
            <person name="Bruce D."/>
            <person name="Goodwin L."/>
            <person name="Pitluck S."/>
            <person name="Kyrpides N."/>
            <person name="Mavromatis K."/>
            <person name="Ivanova N."/>
            <person name="Mikhailova N."/>
            <person name="Foster B."/>
            <person name="Clum A."/>
            <person name="Brettin T."/>
            <person name="Detter J.C."/>
            <person name="Han C."/>
            <person name="Larimer F."/>
            <person name="Land M."/>
            <person name="Hauser L."/>
            <person name="Markowitz V."/>
            <person name="Cheng J.F."/>
            <person name="Hugenholtz P."/>
            <person name="Woyke T."/>
            <person name="Wu D."/>
            <person name="Gehrich-Schroeter G."/>
            <person name="Schneider S."/>
            <person name="Pukall S.R."/>
            <person name="Klenk H.P."/>
            <person name="Eisen J.A."/>
        </authorList>
    </citation>
    <scope>NUCLEOTIDE SEQUENCE [LARGE SCALE GENOMIC DNA]</scope>
    <source>
        <strain evidence="10">DSM 15894 / CECT 5975 / LMG 20990 / XIL07</strain>
    </source>
</reference>
<evidence type="ECO:0000256" key="3">
    <source>
        <dbReference type="ARBA" id="ARBA00012438"/>
    </source>
</evidence>
<dbReference type="PANTHER" id="PTHR43711">
    <property type="entry name" value="TWO-COMPONENT HISTIDINE KINASE"/>
    <property type="match status" value="1"/>
</dbReference>
<protein>
    <recommendedName>
        <fullName evidence="3">histidine kinase</fullName>
        <ecNumber evidence="3">2.7.13.3</ecNumber>
    </recommendedName>
</protein>
<dbReference type="Gene3D" id="1.10.287.130">
    <property type="match status" value="1"/>
</dbReference>
<dbReference type="InterPro" id="IPR004358">
    <property type="entry name" value="Sig_transdc_His_kin-like_C"/>
</dbReference>
<evidence type="ECO:0000313" key="10">
    <source>
        <dbReference type="Proteomes" id="UP000002255"/>
    </source>
</evidence>
<dbReference type="InterPro" id="IPR005467">
    <property type="entry name" value="His_kinase_dom"/>
</dbReference>
<dbReference type="CDD" id="cd00082">
    <property type="entry name" value="HisKA"/>
    <property type="match status" value="1"/>
</dbReference>
<dbReference type="PRINTS" id="PR00344">
    <property type="entry name" value="BCTRLSENSOR"/>
</dbReference>
<organism evidence="9 10">
    <name type="scientific">Xylanimonas cellulosilytica (strain DSM 15894 / JCM 12276 / CECT 5975 / KCTC 9989 / LMG 20990 / NBRC 107835 / XIL07)</name>
    <dbReference type="NCBI Taxonomy" id="446471"/>
    <lineage>
        <taxon>Bacteria</taxon>
        <taxon>Bacillati</taxon>
        <taxon>Actinomycetota</taxon>
        <taxon>Actinomycetes</taxon>
        <taxon>Micrococcales</taxon>
        <taxon>Promicromonosporaceae</taxon>
        <taxon>Xylanimonas</taxon>
    </lineage>
</organism>
<evidence type="ECO:0000256" key="5">
    <source>
        <dbReference type="ARBA" id="ARBA00022679"/>
    </source>
</evidence>
<gene>
    <name evidence="9" type="ordered locus">Xcel_2991</name>
</gene>
<dbReference type="CDD" id="cd00075">
    <property type="entry name" value="HATPase"/>
    <property type="match status" value="1"/>
</dbReference>
<dbReference type="Gene3D" id="3.30.565.10">
    <property type="entry name" value="Histidine kinase-like ATPase, C-terminal domain"/>
    <property type="match status" value="1"/>
</dbReference>
<keyword evidence="5" id="KW-0808">Transferase</keyword>
<comment type="subcellular location">
    <subcellularLocation>
        <location evidence="2">Cell membrane</location>
    </subcellularLocation>
</comment>
<sequence length="256" mass="28210">MLVVLVLGAALLGRWVRRLRAHVRERSAEAERLRALAKERADRVSVLAHEIRTPLALVKGAGELLAERTPGALNDIQSTFVETITQNTEAVIAMAEDLLTEARLEADLFTLQLEETDLRHLVRRTVRELRQVNQMSISLDSRGAPVTVMVDRRLMRQALWNLVTNAGRHAGSAAPVVVRITPGEESVLVAVSDAGRGMDADERRDLFTPFAPHHRGTGLGLVITRRIVELHGGRVFVDTVARRGTTVLLSVPVVAR</sequence>
<keyword evidence="6 9" id="KW-0418">Kinase</keyword>
<evidence type="ECO:0000256" key="7">
    <source>
        <dbReference type="ARBA" id="ARBA00023012"/>
    </source>
</evidence>
<dbReference type="InterPro" id="IPR036890">
    <property type="entry name" value="HATPase_C_sf"/>
</dbReference>
<dbReference type="PROSITE" id="PS50109">
    <property type="entry name" value="HIS_KIN"/>
    <property type="match status" value="1"/>
</dbReference>
<feature type="domain" description="Histidine kinase" evidence="8">
    <location>
        <begin position="46"/>
        <end position="255"/>
    </location>
</feature>
<dbReference type="SMART" id="SM00388">
    <property type="entry name" value="HisKA"/>
    <property type="match status" value="1"/>
</dbReference>
<dbReference type="STRING" id="446471.Xcel_2991"/>
<dbReference type="GO" id="GO:0000155">
    <property type="term" value="F:phosphorelay sensor kinase activity"/>
    <property type="evidence" value="ECO:0007669"/>
    <property type="project" value="InterPro"/>
</dbReference>
<keyword evidence="7" id="KW-0902">Two-component regulatory system</keyword>
<evidence type="ECO:0000313" key="9">
    <source>
        <dbReference type="EMBL" id="ACZ31997.1"/>
    </source>
</evidence>
<dbReference type="SUPFAM" id="SSF47384">
    <property type="entry name" value="Homodimeric domain of signal transducing histidine kinase"/>
    <property type="match status" value="1"/>
</dbReference>
<reference evidence="9 10" key="2">
    <citation type="journal article" date="2010" name="Stand. Genomic Sci.">
        <title>Complete genome sequence of Xylanimonas cellulosilytica type strain (XIL07).</title>
        <authorList>
            <person name="Foster B."/>
            <person name="Pukall R."/>
            <person name="Abt B."/>
            <person name="Nolan M."/>
            <person name="Glavina Del Rio T."/>
            <person name="Chen F."/>
            <person name="Lucas S."/>
            <person name="Tice H."/>
            <person name="Pitluck S."/>
            <person name="Cheng J.-F."/>
            <person name="Chertkov O."/>
            <person name="Brettin T."/>
            <person name="Han C."/>
            <person name="Detter J.C."/>
            <person name="Bruce D."/>
            <person name="Goodwin L."/>
            <person name="Ivanova N."/>
            <person name="Mavromatis K."/>
            <person name="Pati A."/>
            <person name="Mikhailova N."/>
            <person name="Chen A."/>
            <person name="Palaniappan K."/>
            <person name="Land M."/>
            <person name="Hauser L."/>
            <person name="Chang Y.-J."/>
            <person name="Jeffries C.D."/>
            <person name="Chain P."/>
            <person name="Rohde M."/>
            <person name="Goeker M."/>
            <person name="Bristow J."/>
            <person name="Eisen J.A."/>
            <person name="Markowitz V."/>
            <person name="Hugenholtz P."/>
            <person name="Kyrpides N.C."/>
            <person name="Klenk H.-P."/>
            <person name="Lapidus A."/>
        </authorList>
    </citation>
    <scope>NUCLEOTIDE SEQUENCE [LARGE SCALE GENOMIC DNA]</scope>
    <source>
        <strain evidence="10">DSM 15894 / CECT 5975 / LMG 20990 / XIL07</strain>
    </source>
</reference>
<comment type="catalytic activity">
    <reaction evidence="1">
        <text>ATP + protein L-histidine = ADP + protein N-phospho-L-histidine.</text>
        <dbReference type="EC" id="2.7.13.3"/>
    </reaction>
</comment>
<accession>D1BZA0</accession>
<dbReference type="SUPFAM" id="SSF55874">
    <property type="entry name" value="ATPase domain of HSP90 chaperone/DNA topoisomerase II/histidine kinase"/>
    <property type="match status" value="1"/>
</dbReference>
<dbReference type="Pfam" id="PF02518">
    <property type="entry name" value="HATPase_c"/>
    <property type="match status" value="1"/>
</dbReference>
<dbReference type="InterPro" id="IPR036097">
    <property type="entry name" value="HisK_dim/P_sf"/>
</dbReference>
<name>D1BZA0_XYLCX</name>
<keyword evidence="10" id="KW-1185">Reference proteome</keyword>
<dbReference type="KEGG" id="xce:Xcel_2991"/>
<dbReference type="InterPro" id="IPR003594">
    <property type="entry name" value="HATPase_dom"/>
</dbReference>
<dbReference type="Proteomes" id="UP000002255">
    <property type="component" value="Chromosome"/>
</dbReference>
<dbReference type="InterPro" id="IPR003661">
    <property type="entry name" value="HisK_dim/P_dom"/>
</dbReference>